<dbReference type="AlphaFoldDB" id="A0AAP0NE96"/>
<evidence type="ECO:0000256" key="4">
    <source>
        <dbReference type="ARBA" id="ARBA00023235"/>
    </source>
</evidence>
<dbReference type="EC" id="5.2.1.8" evidence="2"/>
<dbReference type="InterPro" id="IPR041232">
    <property type="entry name" value="NPL"/>
</dbReference>
<comment type="caution">
    <text evidence="7">The sequence shown here is derived from an EMBL/GenBank/DDBJ whole genome shotgun (WGS) entry which is preliminary data.</text>
</comment>
<comment type="catalytic activity">
    <reaction evidence="1">
        <text>[protein]-peptidylproline (omega=180) = [protein]-peptidylproline (omega=0)</text>
        <dbReference type="Rhea" id="RHEA:16237"/>
        <dbReference type="Rhea" id="RHEA-COMP:10747"/>
        <dbReference type="Rhea" id="RHEA-COMP:10748"/>
        <dbReference type="ChEBI" id="CHEBI:83833"/>
        <dbReference type="ChEBI" id="CHEBI:83834"/>
        <dbReference type="EC" id="5.2.1.8"/>
    </reaction>
</comment>
<dbReference type="PANTHER" id="PTHR43811:SF48">
    <property type="entry name" value="PEPTIDYL-PROLYL CIS-TRANS ISOMERASE FKBP43"/>
    <property type="match status" value="1"/>
</dbReference>
<evidence type="ECO:0000256" key="2">
    <source>
        <dbReference type="ARBA" id="ARBA00013194"/>
    </source>
</evidence>
<evidence type="ECO:0000259" key="6">
    <source>
        <dbReference type="Pfam" id="PF17800"/>
    </source>
</evidence>
<evidence type="ECO:0000256" key="5">
    <source>
        <dbReference type="SAM" id="MobiDB-lite"/>
    </source>
</evidence>
<dbReference type="GO" id="GO:0003755">
    <property type="term" value="F:peptidyl-prolyl cis-trans isomerase activity"/>
    <property type="evidence" value="ECO:0007669"/>
    <property type="project" value="UniProtKB-KW"/>
</dbReference>
<feature type="region of interest" description="Disordered" evidence="5">
    <location>
        <begin position="256"/>
        <end position="282"/>
    </location>
</feature>
<feature type="domain" description="Nucleoplasmin-like" evidence="6">
    <location>
        <begin position="3"/>
        <end position="97"/>
    </location>
</feature>
<name>A0AAP0NE96_LIQFO</name>
<dbReference type="Gene3D" id="2.60.120.340">
    <property type="entry name" value="Nucleoplasmin core domain"/>
    <property type="match status" value="1"/>
</dbReference>
<feature type="compositionally biased region" description="Basic and acidic residues" evidence="5">
    <location>
        <begin position="541"/>
        <end position="551"/>
    </location>
</feature>
<sequence length="834" mass="93213">MAFWGVLVNRGEPYTLRCNGTPKRLRISQATLADRGGIWVSRSVVRCSVGSKSPVYICSLSMKEMHSCQLDLEFEESEDIVFSVQGPRGVHLAGYYVDSKSSTTSNACKIDSKGDEDIEETVGDHSSHYKTDGDEYDLRDSFIDDSAFQISSIPPDPLQSAAMVEFDSDNKMADKHVGEQMASSVETSQQQFIIVKRKNDVEKSEVIIRSAQLEEQLERELVNKYDIEHHNNKLNAVVQDGITEGTDSINVVRNEHEGTTPESNGKINYFSSPQGRKRKQTTMKGERIQQLLTENDNHHNKMVFELQMGALDSNSRRGRDFQTCNSPLQKPEVGPRVAENLKIKKKRSAREKLVSDYVSSNRHNLAMDCSDGETCKDGGYVSASWTSDEPHGISTLFPELGLRHRGKLKKKRKGKDEAFNVLEDSVRDTQNQAKSDGRFDIVGMDQYLRHTTMTGTGDDHMNNPLQNNQQVTEYSVSHCKMLTKIRVGRGTIEKTDFEPSVGALESNSKLQHEKIFSIDGGDAFTKIQSKSKKKKMKKKNHYLDSEASHRQDSQYVFKERKNEVEHNQMIGSACLEEKSCRKSDDKGIVDAIVPDGNVKGIGNHACDSTINLAEVGISNDAKKLSSKTVSERVVSAHNILVGGSNEKNHRQKEMVADYDELGVAGKLKMKKKKKKGVVDVSMVSKSVLSNNQNQAVGHCKDETRNADGHLRQVTGLSDPKENGKKGKKKVKVSRIQEKSTRSDNGSQKIVLAPPATLEAKSKLQHEKQVTDFSVLEDKRKLKKEVKVSRILAKSTEKDNILKTAFPLPATSESKSKLKNYKEQKISCGKEIKQI</sequence>
<gene>
    <name evidence="7" type="ORF">L1049_001207</name>
</gene>
<organism evidence="7 8">
    <name type="scientific">Liquidambar formosana</name>
    <name type="common">Formosan gum</name>
    <dbReference type="NCBI Taxonomy" id="63359"/>
    <lineage>
        <taxon>Eukaryota</taxon>
        <taxon>Viridiplantae</taxon>
        <taxon>Streptophyta</taxon>
        <taxon>Embryophyta</taxon>
        <taxon>Tracheophyta</taxon>
        <taxon>Spermatophyta</taxon>
        <taxon>Magnoliopsida</taxon>
        <taxon>eudicotyledons</taxon>
        <taxon>Gunneridae</taxon>
        <taxon>Pentapetalae</taxon>
        <taxon>Saxifragales</taxon>
        <taxon>Altingiaceae</taxon>
        <taxon>Liquidambar</taxon>
    </lineage>
</organism>
<evidence type="ECO:0000256" key="3">
    <source>
        <dbReference type="ARBA" id="ARBA00023110"/>
    </source>
</evidence>
<dbReference type="Pfam" id="PF17800">
    <property type="entry name" value="NPL"/>
    <property type="match status" value="1"/>
</dbReference>
<evidence type="ECO:0000313" key="8">
    <source>
        <dbReference type="Proteomes" id="UP001415857"/>
    </source>
</evidence>
<reference evidence="7 8" key="1">
    <citation type="journal article" date="2024" name="Plant J.">
        <title>Genome sequences and population genomics reveal climatic adaptation and genomic divergence between two closely related sweetgum species.</title>
        <authorList>
            <person name="Xu W.Q."/>
            <person name="Ren C.Q."/>
            <person name="Zhang X.Y."/>
            <person name="Comes H.P."/>
            <person name="Liu X.H."/>
            <person name="Li Y.G."/>
            <person name="Kettle C.J."/>
            <person name="Jalonen R."/>
            <person name="Gaisberger H."/>
            <person name="Ma Y.Z."/>
            <person name="Qiu Y.X."/>
        </authorList>
    </citation>
    <scope>NUCLEOTIDE SEQUENCE [LARGE SCALE GENOMIC DNA]</scope>
    <source>
        <strain evidence="7">Hangzhou</strain>
    </source>
</reference>
<accession>A0AAP0NE96</accession>
<keyword evidence="8" id="KW-1185">Reference proteome</keyword>
<dbReference type="PANTHER" id="PTHR43811">
    <property type="entry name" value="FKBP-TYPE PEPTIDYL-PROLYL CIS-TRANS ISOMERASE FKPA"/>
    <property type="match status" value="1"/>
</dbReference>
<keyword evidence="3" id="KW-0697">Rotamase</keyword>
<evidence type="ECO:0000256" key="1">
    <source>
        <dbReference type="ARBA" id="ARBA00000971"/>
    </source>
</evidence>
<feature type="compositionally biased region" description="Basic residues" evidence="5">
    <location>
        <begin position="529"/>
        <end position="540"/>
    </location>
</feature>
<feature type="compositionally biased region" description="Polar residues" evidence="5">
    <location>
        <begin position="260"/>
        <end position="274"/>
    </location>
</feature>
<feature type="region of interest" description="Disordered" evidence="5">
    <location>
        <begin position="712"/>
        <end position="749"/>
    </location>
</feature>
<protein>
    <recommendedName>
        <fullName evidence="2">peptidylprolyl isomerase</fullName>
        <ecNumber evidence="2">5.2.1.8</ecNumber>
    </recommendedName>
</protein>
<evidence type="ECO:0000313" key="7">
    <source>
        <dbReference type="EMBL" id="KAK9269434.1"/>
    </source>
</evidence>
<keyword evidence="4" id="KW-0413">Isomerase</keyword>
<dbReference type="EMBL" id="JBBPBK010000015">
    <property type="protein sequence ID" value="KAK9269434.1"/>
    <property type="molecule type" value="Genomic_DNA"/>
</dbReference>
<feature type="region of interest" description="Disordered" evidence="5">
    <location>
        <begin position="529"/>
        <end position="551"/>
    </location>
</feature>
<dbReference type="Proteomes" id="UP001415857">
    <property type="component" value="Unassembled WGS sequence"/>
</dbReference>
<proteinExistence type="predicted"/>